<evidence type="ECO:0000256" key="6">
    <source>
        <dbReference type="ARBA" id="ARBA00023136"/>
    </source>
</evidence>
<dbReference type="InterPro" id="IPR015403">
    <property type="entry name" value="Mon2/Sec7/BIG1-like_HDS"/>
</dbReference>
<name>A0AAW1PP18_9CHLO</name>
<dbReference type="Pfam" id="PF01369">
    <property type="entry name" value="Sec7"/>
    <property type="match status" value="1"/>
</dbReference>
<evidence type="ECO:0000256" key="4">
    <source>
        <dbReference type="ARBA" id="ARBA00022490"/>
    </source>
</evidence>
<dbReference type="EMBL" id="JALJOQ010000016">
    <property type="protein sequence ID" value="KAK9809828.1"/>
    <property type="molecule type" value="Genomic_DNA"/>
</dbReference>
<dbReference type="PANTHER" id="PTHR10663">
    <property type="entry name" value="GUANYL-NUCLEOTIDE EXCHANGE FACTOR"/>
    <property type="match status" value="1"/>
</dbReference>
<feature type="region of interest" description="Disordered" evidence="8">
    <location>
        <begin position="966"/>
        <end position="998"/>
    </location>
</feature>
<dbReference type="Pfam" id="PF09324">
    <property type="entry name" value="Sec7-like_HDS"/>
    <property type="match status" value="1"/>
</dbReference>
<dbReference type="InterPro" id="IPR012677">
    <property type="entry name" value="Nucleotide-bd_a/b_plait_sf"/>
</dbReference>
<dbReference type="SUPFAM" id="SSF54928">
    <property type="entry name" value="RNA-binding domain, RBD"/>
    <property type="match status" value="2"/>
</dbReference>
<keyword evidence="7" id="KW-0694">RNA-binding</keyword>
<dbReference type="Gene3D" id="3.30.70.330">
    <property type="match status" value="4"/>
</dbReference>
<dbReference type="Pfam" id="PF20252">
    <property type="entry name" value="BIG2_C"/>
    <property type="match status" value="1"/>
</dbReference>
<dbReference type="InterPro" id="IPR016024">
    <property type="entry name" value="ARM-type_fold"/>
</dbReference>
<feature type="region of interest" description="Disordered" evidence="8">
    <location>
        <begin position="48"/>
        <end position="77"/>
    </location>
</feature>
<feature type="domain" description="RRM" evidence="9">
    <location>
        <begin position="171"/>
        <end position="243"/>
    </location>
</feature>
<evidence type="ECO:0000256" key="7">
    <source>
        <dbReference type="PROSITE-ProRule" id="PRU00176"/>
    </source>
</evidence>
<feature type="region of interest" description="Disordered" evidence="8">
    <location>
        <begin position="1998"/>
        <end position="2019"/>
    </location>
</feature>
<dbReference type="GO" id="GO:0005085">
    <property type="term" value="F:guanyl-nucleotide exchange factor activity"/>
    <property type="evidence" value="ECO:0007669"/>
    <property type="project" value="InterPro"/>
</dbReference>
<dbReference type="Pfam" id="PF00076">
    <property type="entry name" value="RRM_1"/>
    <property type="match status" value="3"/>
</dbReference>
<feature type="region of interest" description="Disordered" evidence="8">
    <location>
        <begin position="314"/>
        <end position="337"/>
    </location>
</feature>
<keyword evidence="3" id="KW-0813">Transport</keyword>
<proteinExistence type="predicted"/>
<evidence type="ECO:0000256" key="3">
    <source>
        <dbReference type="ARBA" id="ARBA00022448"/>
    </source>
</evidence>
<dbReference type="Pfam" id="PF16206">
    <property type="entry name" value="Mon2_C"/>
    <property type="match status" value="1"/>
</dbReference>
<dbReference type="SUPFAM" id="SSF48371">
    <property type="entry name" value="ARM repeat"/>
    <property type="match status" value="1"/>
</dbReference>
<dbReference type="InterPro" id="IPR035979">
    <property type="entry name" value="RBD_domain_sf"/>
</dbReference>
<gene>
    <name evidence="11" type="ORF">WJX73_010773</name>
</gene>
<evidence type="ECO:0000256" key="5">
    <source>
        <dbReference type="ARBA" id="ARBA00022927"/>
    </source>
</evidence>
<keyword evidence="5" id="KW-0653">Protein transport</keyword>
<dbReference type="GO" id="GO:0003723">
    <property type="term" value="F:RNA binding"/>
    <property type="evidence" value="ECO:0007669"/>
    <property type="project" value="UniProtKB-UniRule"/>
</dbReference>
<evidence type="ECO:0000313" key="12">
    <source>
        <dbReference type="Proteomes" id="UP001465755"/>
    </source>
</evidence>
<protein>
    <recommendedName>
        <fullName evidence="13">Brefeldin A-inhibited guanine nucleotide-exchange protein 1</fullName>
    </recommendedName>
</protein>
<dbReference type="InterPro" id="IPR000904">
    <property type="entry name" value="Sec7_dom"/>
</dbReference>
<dbReference type="Proteomes" id="UP001465755">
    <property type="component" value="Unassembled WGS sequence"/>
</dbReference>
<keyword evidence="4" id="KW-0963">Cytoplasm</keyword>
<dbReference type="FunFam" id="1.10.220.20:FF:000002">
    <property type="entry name" value="Brefeldin A-inhibited guanine nucleotide-exchange protein 1"/>
    <property type="match status" value="1"/>
</dbReference>
<dbReference type="Gene3D" id="1.10.1000.11">
    <property type="entry name" value="Arf Nucleotide-binding Site Opener,domain 2"/>
    <property type="match status" value="2"/>
</dbReference>
<comment type="subcellular location">
    <subcellularLocation>
        <location evidence="2">Cytoplasm</location>
        <location evidence="2">Cytosol</location>
    </subcellularLocation>
    <subcellularLocation>
        <location evidence="1">Membrane</location>
    </subcellularLocation>
</comment>
<keyword evidence="12" id="KW-1185">Reference proteome</keyword>
<dbReference type="PROSITE" id="PS50102">
    <property type="entry name" value="RRM"/>
    <property type="match status" value="3"/>
</dbReference>
<dbReference type="InterPro" id="IPR000504">
    <property type="entry name" value="RRM_dom"/>
</dbReference>
<sequence>MVQDRMTGQNRGIALVRFLEHADAQAAMQALDGSIFQGRLLHILPARPQPQAETSQQATGPANSSFKASKAAQQKEQAGNQAAWNSLFMRPDTVAQAIAAHYDVSKSELLDRDVADLPVRMALGETHVIALTKASLSDAGVDVGVLEAAAAPNSNTGGARGPSRAAARSHNVLLVKNLPSGTSQKDLQDTFGKAGEVSRIVLPITCTIALVEFRDRQAAQHAFHTLAYKPLNHVPMFLEWAPEGIFAHPANDKLTSAVQQGSPAADHPLQPGEDAAGYGFVECSSEAVARSVINRMQGSLLDGHKLMLQLSMRRPSAGQTGSGGATHASQPASKQDVPSAKLVVRNVAFEATRKDLTSLFAPFGHLKVCRLPRKYDGSHRGFAFVEFLSKQEAQNAQAALSSTHLLPEEDAAQLFSQFAQHHSICDAAAGRKHVKLRHEAKALLNKLDEGTPTLHAAAALRVLDVLRLAMETRKVMLVDIALDLVQKLIAHHHLAGPVFAIGHRRDAASAPRGGMPLRTEDEDGADAAFADGPLPPQAQAVELLCKCDDIPDDNVELAVLKGLLTAVTSATLHVHGQALLLAVRTSYNIFLMSRAEVNQVTAKASLTQMLNIIFQRMEHCSQAVIVPPIAVSDVLGLPASDASGTTQFVQQFLHEVVTAVDPFGYYAEGIQQHLDEAFTPAKHASSDEAGTPRPAEVADKEAHSIVAADNNGNAVQQADEGVKEQDLQSVLLRDAFLAFRALCKLSTRTSETATGAADPAALRGKVLALQLLKILLENSGPVFRSTERFVGAIKQYLCLSLLKNVTAPSPPAQALTCSIFYTLMAKFRHSLKAEIGLFFPMIILRAIEPAAVGTTPNTASPGSGPAAPVDGALRAVVMRCLGAQCEAGQLLVDVFVNYDCDLEGANLFERLVLALVRLAQGSTEKEGSLPAAAAQEEQAIRLSALQCLVSIMRSLVDWHMHTTAGGVTEGVPQGPVQRVSDGVPTPAAESDAPKADWETLTSKPSLTSFAEPPDAESTGVVPGAPELRKELADNLKASYVMDAEAQAQSGEGESAREAQLLESWKAYKKGFHEGVALFNAKPKKGIAYMQEQGMLGRSPEEVAKFLAKSPGLNKTMIGEYLGEREDFCLKVMHAFVDALDFTALEFDTAIRMFLDSFRLPGEAQKIDRLMEKFAERFVKAKMSKQGFLRNNGGIDDGADLPEVYMSELYDRIVNNEIKMKDEPGVDGVLAAQAKQQAAGWMDTIVNLIPGRKQAASAAPSDEAIKRTHEFLREKAKGATFFEATEGETVRPMLDVSWAPMLGAFSVVFEEFNDGQAINLCLAGLVAAIRLTSLLGMGMLRNTFVTTVARFTMLHAPASMAVKHARAFRALLVAADENGNHLHEVWHEVLRCVSRWELLQQVHSGGPTDALLFAQPSEAPGSAKRKPLGFFSLRATASPKNPEAGANGKAGDPFTSMHEVPLHLGKGGRGSHDVQSVSEVVLREIDAQELNRIFVRSDRLDSEAIVEFVKALCTTAQEELAPVQSPRVYSLTKIVEISHFNMTRIRLVWNRIWAVLSDFFVEVGCHRNLAVAMYAVDSLRQLAMKFLERDELANYSFQNDFLKPFVVVMRLSKAVEIRELIIRCVSQMVLARVRNVKSGWKSMFMVYTTAASDDSQMIVRLAFETIEKIVREHFDFITETEVTTFTDCVNCLIAFTNNPHSLDVSLNAIAFLRFCAMKLAEGAIGDVEMLPEGAPPTLMSTVKRIRPAAYEAQDSMASPSATFDTIQQAEAPHTANTQEGSTAEPASALSQAADDAADQGKGMQFSDKDEHIYFWFPLLAGLSELTFDPRSELRQSALGVLFDTLKFHGGAFTTPFWTRIFDSVLLPIFDHVRAEVTDTTTFTDEKKRAEVDSWLYETCTQCLQHMVDVFVQFYTSVHPLLPRILDLLSNFIRRPHQSLAAVGVAALVQLVTALGATLDMATWAEAVAVFDTSAQATAPALSDLAATLIAQQQGQEEEAAAAGFDVQSPPASPTHGGVDRQLSSAGERLVSLAAGSGARRLAEARCRANIQLLLVQACGEVYASNAAHLPQQAVVAMLNVLQFITDHARALGGDVQARHILAAAQLHDQVPESRWIADPPLLRVENEGAHAYLSMLLHLNAAGQAVLLEAAQVESRLLALCISNLKTFIGVGSVHSSRHSHSSRPMRLASVHEEAMARAPLTTATLRALSGLDAATFGRHLKPLFPLLTALISCEHSPPDVQRALSDLFTRCIQPLLATPAAGAQLQPAS</sequence>
<evidence type="ECO:0000259" key="9">
    <source>
        <dbReference type="PROSITE" id="PS50102"/>
    </source>
</evidence>
<dbReference type="GO" id="GO:0005802">
    <property type="term" value="C:trans-Golgi network"/>
    <property type="evidence" value="ECO:0007669"/>
    <property type="project" value="TreeGrafter"/>
</dbReference>
<dbReference type="CDD" id="cd12320">
    <property type="entry name" value="RRM6_RBM19_RRM5_MRD1"/>
    <property type="match status" value="1"/>
</dbReference>
<dbReference type="InterPro" id="IPR032691">
    <property type="entry name" value="Mon2/Sec7/BIG1-like_HUS"/>
</dbReference>
<feature type="domain" description="RRM" evidence="9">
    <location>
        <begin position="1"/>
        <end position="48"/>
    </location>
</feature>
<dbReference type="GO" id="GO:0016020">
    <property type="term" value="C:membrane"/>
    <property type="evidence" value="ECO:0007669"/>
    <property type="project" value="UniProtKB-SubCell"/>
</dbReference>
<dbReference type="CDD" id="cd00171">
    <property type="entry name" value="Sec7"/>
    <property type="match status" value="1"/>
</dbReference>
<dbReference type="GO" id="GO:0032012">
    <property type="term" value="P:regulation of ARF protein signal transduction"/>
    <property type="evidence" value="ECO:0007669"/>
    <property type="project" value="InterPro"/>
</dbReference>
<dbReference type="InterPro" id="IPR035999">
    <property type="entry name" value="Sec7_dom_sf"/>
</dbReference>
<accession>A0AAW1PP18</accession>
<feature type="compositionally biased region" description="Polar residues" evidence="8">
    <location>
        <begin position="51"/>
        <end position="61"/>
    </location>
</feature>
<dbReference type="Pfam" id="PF16213">
    <property type="entry name" value="DCB"/>
    <property type="match status" value="1"/>
</dbReference>
<reference evidence="11 12" key="1">
    <citation type="journal article" date="2024" name="Nat. Commun.">
        <title>Phylogenomics reveals the evolutionary origins of lichenization in chlorophyte algae.</title>
        <authorList>
            <person name="Puginier C."/>
            <person name="Libourel C."/>
            <person name="Otte J."/>
            <person name="Skaloud P."/>
            <person name="Haon M."/>
            <person name="Grisel S."/>
            <person name="Petersen M."/>
            <person name="Berrin J.G."/>
            <person name="Delaux P.M."/>
            <person name="Dal Grande F."/>
            <person name="Keller J."/>
        </authorList>
    </citation>
    <scope>NUCLEOTIDE SEQUENCE [LARGE SCALE GENOMIC DNA]</scope>
    <source>
        <strain evidence="11 12">SAG 2036</strain>
    </source>
</reference>
<evidence type="ECO:0000259" key="10">
    <source>
        <dbReference type="PROSITE" id="PS50190"/>
    </source>
</evidence>
<dbReference type="InterPro" id="IPR023394">
    <property type="entry name" value="Sec7_C_sf"/>
</dbReference>
<evidence type="ECO:0000256" key="8">
    <source>
        <dbReference type="SAM" id="MobiDB-lite"/>
    </source>
</evidence>
<dbReference type="PROSITE" id="PS50190">
    <property type="entry name" value="SEC7"/>
    <property type="match status" value="1"/>
</dbReference>
<evidence type="ECO:0008006" key="13">
    <source>
        <dbReference type="Google" id="ProtNLM"/>
    </source>
</evidence>
<dbReference type="Gene3D" id="1.10.220.20">
    <property type="match status" value="1"/>
</dbReference>
<feature type="region of interest" description="Disordered" evidence="8">
    <location>
        <begin position="1772"/>
        <end position="1801"/>
    </location>
</feature>
<dbReference type="InterPro" id="IPR046455">
    <property type="entry name" value="Sec7/BIG1-like_C"/>
</dbReference>
<keyword evidence="6" id="KW-0472">Membrane</keyword>
<evidence type="ECO:0000313" key="11">
    <source>
        <dbReference type="EMBL" id="KAK9809828.1"/>
    </source>
</evidence>
<feature type="compositionally biased region" description="Low complexity" evidence="8">
    <location>
        <begin position="62"/>
        <end position="77"/>
    </location>
</feature>
<feature type="domain" description="RRM" evidence="9">
    <location>
        <begin position="340"/>
        <end position="421"/>
    </location>
</feature>
<dbReference type="GO" id="GO:0015031">
    <property type="term" value="P:protein transport"/>
    <property type="evidence" value="ECO:0007669"/>
    <property type="project" value="UniProtKB-KW"/>
</dbReference>
<organism evidence="11 12">
    <name type="scientific">Symbiochloris irregularis</name>
    <dbReference type="NCBI Taxonomy" id="706552"/>
    <lineage>
        <taxon>Eukaryota</taxon>
        <taxon>Viridiplantae</taxon>
        <taxon>Chlorophyta</taxon>
        <taxon>core chlorophytes</taxon>
        <taxon>Trebouxiophyceae</taxon>
        <taxon>Trebouxiales</taxon>
        <taxon>Trebouxiaceae</taxon>
        <taxon>Symbiochloris</taxon>
    </lineage>
</organism>
<evidence type="ECO:0000256" key="2">
    <source>
        <dbReference type="ARBA" id="ARBA00004514"/>
    </source>
</evidence>
<dbReference type="GO" id="GO:0005829">
    <property type="term" value="C:cytosol"/>
    <property type="evidence" value="ECO:0007669"/>
    <property type="project" value="UniProtKB-SubCell"/>
</dbReference>
<dbReference type="InterPro" id="IPR032629">
    <property type="entry name" value="DCB_dom"/>
</dbReference>
<evidence type="ECO:0000256" key="1">
    <source>
        <dbReference type="ARBA" id="ARBA00004370"/>
    </source>
</evidence>
<dbReference type="InterPro" id="IPR032817">
    <property type="entry name" value="Mon2_C"/>
</dbReference>
<dbReference type="PANTHER" id="PTHR10663:SF375">
    <property type="entry name" value="LD29171P"/>
    <property type="match status" value="1"/>
</dbReference>
<dbReference type="SMART" id="SM00360">
    <property type="entry name" value="RRM"/>
    <property type="match status" value="2"/>
</dbReference>
<comment type="caution">
    <text evidence="11">The sequence shown here is derived from an EMBL/GenBank/DDBJ whole genome shotgun (WGS) entry which is preliminary data.</text>
</comment>
<dbReference type="SUPFAM" id="SSF48425">
    <property type="entry name" value="Sec7 domain"/>
    <property type="match status" value="1"/>
</dbReference>
<dbReference type="SMART" id="SM00222">
    <property type="entry name" value="Sec7"/>
    <property type="match status" value="1"/>
</dbReference>
<feature type="domain" description="SEC7" evidence="10">
    <location>
        <begin position="1060"/>
        <end position="1274"/>
    </location>
</feature>
<dbReference type="Pfam" id="PF12783">
    <property type="entry name" value="Sec7-like_HUS"/>
    <property type="match status" value="1"/>
</dbReference>